<proteinExistence type="inferred from homology"/>
<dbReference type="InterPro" id="IPR007484">
    <property type="entry name" value="Peptidase_M28"/>
</dbReference>
<dbReference type="EC" id="3.4.-.-" evidence="3"/>
<dbReference type="GO" id="GO:0006508">
    <property type="term" value="P:proteolysis"/>
    <property type="evidence" value="ECO:0007669"/>
    <property type="project" value="UniProtKB-KW"/>
</dbReference>
<keyword evidence="3" id="KW-0645">Protease</keyword>
<sequence>MLPSLLSLSLLSVLSFVSAYKELSNSSLSAIPFPAQDFDINNGAIMAPILQVRVAGTPGIEKVRHHFVNYFAQHLPKWELTWENSTQPTILGKEVDFANLIFRRDPPWVKPGHVERLALVAHYDSKMEPDGFIGAIDSAAPCAMMIHAARSIDEALTKKWDEQQKSGKYDHLTAHGIELYFLDGEEAFKSWTHTDSIYGARSLAQTLERSVNPAMSTYRNGLEQISLFLLLDLLGASVPTIPSYFPTTHWAYMHMSNVEKRLRTMRRLKSSPNHSNNRAKGMRKVKEPMFMSDTKKDTHNAYWMGGQIEDDHIPFIQRGVPVLHIIPGAFPSVWHTILDDGQHLDNPTTEDWAVIVAGFSAEWMELEGYMPKQAAQPRSTPKVEDSLEENEWELDNELPQHDEL</sequence>
<feature type="region of interest" description="Disordered" evidence="4">
    <location>
        <begin position="372"/>
        <end position="404"/>
    </location>
</feature>
<evidence type="ECO:0000256" key="3">
    <source>
        <dbReference type="RuleBase" id="RU361240"/>
    </source>
</evidence>
<evidence type="ECO:0000313" key="7">
    <source>
        <dbReference type="Proteomes" id="UP000799302"/>
    </source>
</evidence>
<dbReference type="InterPro" id="IPR037457">
    <property type="entry name" value="M28_QC"/>
</dbReference>
<feature type="signal peptide" evidence="3">
    <location>
        <begin position="1"/>
        <end position="19"/>
    </location>
</feature>
<keyword evidence="2" id="KW-0012">Acyltransferase</keyword>
<feature type="domain" description="Peptidase M28" evidence="5">
    <location>
        <begin position="114"/>
        <end position="358"/>
    </location>
</feature>
<feature type="chain" id="PRO_5025709619" description="Peptide hydrolase" evidence="3">
    <location>
        <begin position="20"/>
        <end position="404"/>
    </location>
</feature>
<keyword evidence="3" id="KW-0732">Signal</keyword>
<keyword evidence="3" id="KW-0378">Hydrolase</keyword>
<evidence type="ECO:0000256" key="2">
    <source>
        <dbReference type="ARBA" id="ARBA00023315"/>
    </source>
</evidence>
<dbReference type="PANTHER" id="PTHR12283:SF6">
    <property type="entry name" value="GLUTAMINYL-PEPTIDE CYCLOTRANSFERASE-RELATED"/>
    <property type="match status" value="1"/>
</dbReference>
<dbReference type="CDD" id="cd03880">
    <property type="entry name" value="M28_QC_like"/>
    <property type="match status" value="1"/>
</dbReference>
<evidence type="ECO:0000259" key="5">
    <source>
        <dbReference type="Pfam" id="PF04389"/>
    </source>
</evidence>
<dbReference type="EMBL" id="MU004241">
    <property type="protein sequence ID" value="KAF2665105.1"/>
    <property type="molecule type" value="Genomic_DNA"/>
</dbReference>
<feature type="compositionally biased region" description="Acidic residues" evidence="4">
    <location>
        <begin position="386"/>
        <end position="396"/>
    </location>
</feature>
<dbReference type="PANTHER" id="PTHR12283">
    <property type="entry name" value="GLUTAMINYL-PEPTIDE CYCLOTRANSFERASE"/>
    <property type="match status" value="1"/>
</dbReference>
<organism evidence="6 7">
    <name type="scientific">Microthyrium microscopicum</name>
    <dbReference type="NCBI Taxonomy" id="703497"/>
    <lineage>
        <taxon>Eukaryota</taxon>
        <taxon>Fungi</taxon>
        <taxon>Dikarya</taxon>
        <taxon>Ascomycota</taxon>
        <taxon>Pezizomycotina</taxon>
        <taxon>Dothideomycetes</taxon>
        <taxon>Dothideomycetes incertae sedis</taxon>
        <taxon>Microthyriales</taxon>
        <taxon>Microthyriaceae</taxon>
        <taxon>Microthyrium</taxon>
    </lineage>
</organism>
<dbReference type="Pfam" id="PF04389">
    <property type="entry name" value="Peptidase_M28"/>
    <property type="match status" value="1"/>
</dbReference>
<comment type="similarity">
    <text evidence="3">Belongs to the peptidase M28 family.</text>
</comment>
<dbReference type="GO" id="GO:0008270">
    <property type="term" value="F:zinc ion binding"/>
    <property type="evidence" value="ECO:0007669"/>
    <property type="project" value="TreeGrafter"/>
</dbReference>
<dbReference type="SUPFAM" id="SSF53187">
    <property type="entry name" value="Zn-dependent exopeptidases"/>
    <property type="match status" value="1"/>
</dbReference>
<dbReference type="OrthoDB" id="3907302at2759"/>
<evidence type="ECO:0000256" key="4">
    <source>
        <dbReference type="SAM" id="MobiDB-lite"/>
    </source>
</evidence>
<dbReference type="GO" id="GO:0016603">
    <property type="term" value="F:glutaminyl-peptide cyclotransferase activity"/>
    <property type="evidence" value="ECO:0007669"/>
    <property type="project" value="InterPro"/>
</dbReference>
<evidence type="ECO:0000313" key="6">
    <source>
        <dbReference type="EMBL" id="KAF2665105.1"/>
    </source>
</evidence>
<keyword evidence="1" id="KW-0808">Transferase</keyword>
<keyword evidence="7" id="KW-1185">Reference proteome</keyword>
<dbReference type="Proteomes" id="UP000799302">
    <property type="component" value="Unassembled WGS sequence"/>
</dbReference>
<reference evidence="6" key="1">
    <citation type="journal article" date="2020" name="Stud. Mycol.">
        <title>101 Dothideomycetes genomes: a test case for predicting lifestyles and emergence of pathogens.</title>
        <authorList>
            <person name="Haridas S."/>
            <person name="Albert R."/>
            <person name="Binder M."/>
            <person name="Bloem J."/>
            <person name="Labutti K."/>
            <person name="Salamov A."/>
            <person name="Andreopoulos B."/>
            <person name="Baker S."/>
            <person name="Barry K."/>
            <person name="Bills G."/>
            <person name="Bluhm B."/>
            <person name="Cannon C."/>
            <person name="Castanera R."/>
            <person name="Culley D."/>
            <person name="Daum C."/>
            <person name="Ezra D."/>
            <person name="Gonzalez J."/>
            <person name="Henrissat B."/>
            <person name="Kuo A."/>
            <person name="Liang C."/>
            <person name="Lipzen A."/>
            <person name="Lutzoni F."/>
            <person name="Magnuson J."/>
            <person name="Mondo S."/>
            <person name="Nolan M."/>
            <person name="Ohm R."/>
            <person name="Pangilinan J."/>
            <person name="Park H.-J."/>
            <person name="Ramirez L."/>
            <person name="Alfaro M."/>
            <person name="Sun H."/>
            <person name="Tritt A."/>
            <person name="Yoshinaga Y."/>
            <person name="Zwiers L.-H."/>
            <person name="Turgeon B."/>
            <person name="Goodwin S."/>
            <person name="Spatafora J."/>
            <person name="Crous P."/>
            <person name="Grigoriev I."/>
        </authorList>
    </citation>
    <scope>NUCLEOTIDE SEQUENCE</scope>
    <source>
        <strain evidence="6">CBS 115976</strain>
    </source>
</reference>
<keyword evidence="3" id="KW-0862">Zinc</keyword>
<dbReference type="GO" id="GO:0008233">
    <property type="term" value="F:peptidase activity"/>
    <property type="evidence" value="ECO:0007669"/>
    <property type="project" value="UniProtKB-KW"/>
</dbReference>
<protein>
    <recommendedName>
        <fullName evidence="3">Peptide hydrolase</fullName>
        <ecNumber evidence="3">3.4.-.-</ecNumber>
    </recommendedName>
</protein>
<dbReference type="Gene3D" id="3.40.630.10">
    <property type="entry name" value="Zn peptidases"/>
    <property type="match status" value="1"/>
</dbReference>
<gene>
    <name evidence="6" type="ORF">BT63DRAFT_434558</name>
</gene>
<dbReference type="InterPro" id="IPR040234">
    <property type="entry name" value="QC/QCL"/>
</dbReference>
<accession>A0A6A6TYF8</accession>
<name>A0A6A6TYF8_9PEZI</name>
<keyword evidence="3" id="KW-0479">Metal-binding</keyword>
<dbReference type="AlphaFoldDB" id="A0A6A6TYF8"/>
<evidence type="ECO:0000256" key="1">
    <source>
        <dbReference type="ARBA" id="ARBA00022679"/>
    </source>
</evidence>